<keyword evidence="2" id="KW-0479">Metal-binding</keyword>
<evidence type="ECO:0000313" key="8">
    <source>
        <dbReference type="Proteomes" id="UP000234857"/>
    </source>
</evidence>
<sequence>MYKNFKINGKKIELRLENDSTLLKALRDNGFTEVKNGCEEGQCGACMVLIDGRPVNSCQIFAISVQGKEITTVKGIGRVGFPSFIQEAYVDAGAVQCGFCTPGFIISTYALLKKNPNPSEEEILEALDGNLCRCTGYEKILDAVRLAAKRAREGGRL</sequence>
<keyword evidence="1" id="KW-0001">2Fe-2S</keyword>
<protein>
    <submittedName>
        <fullName evidence="7">Ferredoxin</fullName>
    </submittedName>
</protein>
<proteinExistence type="predicted"/>
<dbReference type="PROSITE" id="PS00197">
    <property type="entry name" value="2FE2S_FER_1"/>
    <property type="match status" value="1"/>
</dbReference>
<dbReference type="InterPro" id="IPR006058">
    <property type="entry name" value="2Fe2S_fd_BS"/>
</dbReference>
<dbReference type="Gene3D" id="3.10.20.30">
    <property type="match status" value="1"/>
</dbReference>
<feature type="domain" description="2Fe-2S ferredoxin-type" evidence="6">
    <location>
        <begin position="1"/>
        <end position="76"/>
    </location>
</feature>
<evidence type="ECO:0000256" key="1">
    <source>
        <dbReference type="ARBA" id="ARBA00022714"/>
    </source>
</evidence>
<evidence type="ECO:0000259" key="6">
    <source>
        <dbReference type="PROSITE" id="PS51085"/>
    </source>
</evidence>
<dbReference type="SUPFAM" id="SSF47741">
    <property type="entry name" value="CO dehydrogenase ISP C-domain like"/>
    <property type="match status" value="1"/>
</dbReference>
<dbReference type="PANTHER" id="PTHR44379">
    <property type="entry name" value="OXIDOREDUCTASE WITH IRON-SULFUR SUBUNIT"/>
    <property type="match status" value="1"/>
</dbReference>
<reference evidence="7 8" key="1">
    <citation type="submission" date="2017-11" db="EMBL/GenBank/DDBJ databases">
        <title>Genome-resolved metagenomics identifies genetic mobility, metabolic interactions, and unexpected diversity in perchlorate-reducing communities.</title>
        <authorList>
            <person name="Barnum T.P."/>
            <person name="Figueroa I.A."/>
            <person name="Carlstrom C.I."/>
            <person name="Lucas L.N."/>
            <person name="Engelbrektson A.L."/>
            <person name="Coates J.D."/>
        </authorList>
    </citation>
    <scope>NUCLEOTIDE SEQUENCE [LARGE SCALE GENOMIC DNA]</scope>
    <source>
        <strain evidence="7">BM706</strain>
    </source>
</reference>
<dbReference type="SUPFAM" id="SSF54292">
    <property type="entry name" value="2Fe-2S ferredoxin-like"/>
    <property type="match status" value="1"/>
</dbReference>
<dbReference type="InterPro" id="IPR012675">
    <property type="entry name" value="Beta-grasp_dom_sf"/>
</dbReference>
<keyword evidence="4" id="KW-0408">Iron</keyword>
<accession>A0A2N5ZLK9</accession>
<dbReference type="InterPro" id="IPR036010">
    <property type="entry name" value="2Fe-2S_ferredoxin-like_sf"/>
</dbReference>
<gene>
    <name evidence="7" type="ORF">C0601_01610</name>
</gene>
<dbReference type="Proteomes" id="UP000234857">
    <property type="component" value="Unassembled WGS sequence"/>
</dbReference>
<evidence type="ECO:0000313" key="7">
    <source>
        <dbReference type="EMBL" id="PLX19578.1"/>
    </source>
</evidence>
<dbReference type="InterPro" id="IPR001041">
    <property type="entry name" value="2Fe-2S_ferredoxin-type"/>
</dbReference>
<dbReference type="GO" id="GO:0051537">
    <property type="term" value="F:2 iron, 2 sulfur cluster binding"/>
    <property type="evidence" value="ECO:0007669"/>
    <property type="project" value="UniProtKB-KW"/>
</dbReference>
<dbReference type="PROSITE" id="PS51085">
    <property type="entry name" value="2FE2S_FER_2"/>
    <property type="match status" value="1"/>
</dbReference>
<evidence type="ECO:0000256" key="2">
    <source>
        <dbReference type="ARBA" id="ARBA00022723"/>
    </source>
</evidence>
<dbReference type="AlphaFoldDB" id="A0A2N5ZLK9"/>
<dbReference type="CDD" id="cd00207">
    <property type="entry name" value="fer2"/>
    <property type="match status" value="1"/>
</dbReference>
<dbReference type="InterPro" id="IPR036884">
    <property type="entry name" value="2Fe-2S-bd_dom_sf"/>
</dbReference>
<evidence type="ECO:0000256" key="4">
    <source>
        <dbReference type="ARBA" id="ARBA00023004"/>
    </source>
</evidence>
<dbReference type="GO" id="GO:0046872">
    <property type="term" value="F:metal ion binding"/>
    <property type="evidence" value="ECO:0007669"/>
    <property type="project" value="UniProtKB-KW"/>
</dbReference>
<dbReference type="Gene3D" id="1.10.150.120">
    <property type="entry name" value="[2Fe-2S]-binding domain"/>
    <property type="match status" value="1"/>
</dbReference>
<dbReference type="InterPro" id="IPR002888">
    <property type="entry name" value="2Fe-2S-bd"/>
</dbReference>
<comment type="caution">
    <text evidence="7">The sequence shown here is derived from an EMBL/GenBank/DDBJ whole genome shotgun (WGS) entry which is preliminary data.</text>
</comment>
<organism evidence="7 8">
    <name type="scientific">Muiribacterium halophilum</name>
    <dbReference type="NCBI Taxonomy" id="2053465"/>
    <lineage>
        <taxon>Bacteria</taxon>
        <taxon>Candidatus Muiribacteriota</taxon>
        <taxon>Candidatus Muiribacteriia</taxon>
        <taxon>Candidatus Muiribacteriales</taxon>
        <taxon>Candidatus Muiribacteriaceae</taxon>
        <taxon>Candidatus Muiribacterium</taxon>
    </lineage>
</organism>
<dbReference type="InterPro" id="IPR051452">
    <property type="entry name" value="Diverse_Oxidoreductases"/>
</dbReference>
<name>A0A2N5ZLK9_MUIH1</name>
<dbReference type="Pfam" id="PF00111">
    <property type="entry name" value="Fer2"/>
    <property type="match status" value="1"/>
</dbReference>
<dbReference type="Pfam" id="PF01799">
    <property type="entry name" value="Fer2_2"/>
    <property type="match status" value="1"/>
</dbReference>
<dbReference type="GO" id="GO:0016491">
    <property type="term" value="F:oxidoreductase activity"/>
    <property type="evidence" value="ECO:0007669"/>
    <property type="project" value="UniProtKB-KW"/>
</dbReference>
<evidence type="ECO:0000256" key="3">
    <source>
        <dbReference type="ARBA" id="ARBA00023002"/>
    </source>
</evidence>
<keyword evidence="3" id="KW-0560">Oxidoreductase</keyword>
<dbReference type="PANTHER" id="PTHR44379:SF8">
    <property type="entry name" value="XANTHINE DEHYDROGENASE IRON-SULFUR-BINDING SUBUNIT XDHC-RELATED"/>
    <property type="match status" value="1"/>
</dbReference>
<keyword evidence="5" id="KW-0411">Iron-sulfur</keyword>
<evidence type="ECO:0000256" key="5">
    <source>
        <dbReference type="ARBA" id="ARBA00023014"/>
    </source>
</evidence>
<dbReference type="EMBL" id="PKTG01000025">
    <property type="protein sequence ID" value="PLX19578.1"/>
    <property type="molecule type" value="Genomic_DNA"/>
</dbReference>